<gene>
    <name evidence="2" type="ORF">MNBD_ACTINO02-533</name>
</gene>
<evidence type="ECO:0000313" key="2">
    <source>
        <dbReference type="EMBL" id="VAV93218.1"/>
    </source>
</evidence>
<dbReference type="AlphaFoldDB" id="A0A3B0RY69"/>
<reference evidence="2" key="1">
    <citation type="submission" date="2018-06" db="EMBL/GenBank/DDBJ databases">
        <authorList>
            <person name="Zhirakovskaya E."/>
        </authorList>
    </citation>
    <scope>NUCLEOTIDE SEQUENCE</scope>
</reference>
<evidence type="ECO:0008006" key="3">
    <source>
        <dbReference type="Google" id="ProtNLM"/>
    </source>
</evidence>
<organism evidence="2">
    <name type="scientific">hydrothermal vent metagenome</name>
    <dbReference type="NCBI Taxonomy" id="652676"/>
    <lineage>
        <taxon>unclassified sequences</taxon>
        <taxon>metagenomes</taxon>
        <taxon>ecological metagenomes</taxon>
    </lineage>
</organism>
<protein>
    <recommendedName>
        <fullName evidence="3">VWFA domain-containing protein</fullName>
    </recommendedName>
</protein>
<dbReference type="EMBL" id="UOEK01000040">
    <property type="protein sequence ID" value="VAV93218.1"/>
    <property type="molecule type" value="Genomic_DNA"/>
</dbReference>
<proteinExistence type="predicted"/>
<sequence length="748" mass="81329">MRDRSTSILSEILPIEERAIEAVVARYQRVAPAVTRFARSLSGNPDLQVRLGSVSSGGAEEIVLDPAVFQAAYARNAPVTPTEVALTSALHEVVHLLATNFEEKRPIPASWITTDSPDVAEHLYEDTEEQLHLNEALFDFSDEEADTSPLEDTEDTALLDDSPDDVGTAKPLAVSLIDALHEATGAVGEALFLSLEDARQEFQFFDAFEGARSVLRDLYRSAAPDALANARPLGQYALSCFLVVGGYVTKDEIQRRVAPHVAGALDDAQPFLDQVTKVDDPWTVGGLAIQLLHIAKLHRLVQDDEGGHSATAKKLMEEVDVNSIAESVDAVRIVTPPLASFESYEETRQAQTVSAKDGIRGDADQAGDPASDQLVRVSESPSVFLPTGQSGKVIMARFPHRFEAFAADGHTQLAVAAERWEVAQRRVSGELYPLFLANQRRGLRSGFDAGDLSPYAALLLGAGLYQRMFERRDRPTKRSYAVSLLVDGSASMLQPNRGTTLHQPAWALAAATLGAWTLAKLCDELQIEFELAIFNRAFAAAHDDTEASFSDRRHAATGGLKRSYGSNADRLTRTVNHYLVKSFDDRWRASEDTIAGLFWMASAPSQAALQARMNRDEAPPVSMFDKAANVDEFNVAFAAQRLASRRTSTRILVVLADGMTRGSVQALADTVALTEHNGTTVLGIGIGDNTVQAAYTRHQVVEKPSELTAAMVDGVRSALHTTLTHLGAPRPHLDPITDIHDPQRRNTA</sequence>
<name>A0A3B0RY69_9ZZZZ</name>
<feature type="compositionally biased region" description="Basic and acidic residues" evidence="1">
    <location>
        <begin position="731"/>
        <end position="748"/>
    </location>
</feature>
<accession>A0A3B0RY69</accession>
<feature type="region of interest" description="Disordered" evidence="1">
    <location>
        <begin position="727"/>
        <end position="748"/>
    </location>
</feature>
<evidence type="ECO:0000256" key="1">
    <source>
        <dbReference type="SAM" id="MobiDB-lite"/>
    </source>
</evidence>